<keyword evidence="1" id="KW-0863">Zinc-finger</keyword>
<dbReference type="PROSITE" id="PS50089">
    <property type="entry name" value="ZF_RING_2"/>
    <property type="match status" value="1"/>
</dbReference>
<dbReference type="SUPFAM" id="SSF57850">
    <property type="entry name" value="RING/U-box"/>
    <property type="match status" value="1"/>
</dbReference>
<accession>A0A843UMM3</accession>
<protein>
    <recommendedName>
        <fullName evidence="2">RING-type domain-containing protein</fullName>
    </recommendedName>
</protein>
<dbReference type="OrthoDB" id="1262810at2759"/>
<dbReference type="PANTHER" id="PTHR15600">
    <property type="entry name" value="SACSIN"/>
    <property type="match status" value="1"/>
</dbReference>
<organism evidence="3 4">
    <name type="scientific">Colocasia esculenta</name>
    <name type="common">Wild taro</name>
    <name type="synonym">Arum esculentum</name>
    <dbReference type="NCBI Taxonomy" id="4460"/>
    <lineage>
        <taxon>Eukaryota</taxon>
        <taxon>Viridiplantae</taxon>
        <taxon>Streptophyta</taxon>
        <taxon>Embryophyta</taxon>
        <taxon>Tracheophyta</taxon>
        <taxon>Spermatophyta</taxon>
        <taxon>Magnoliopsida</taxon>
        <taxon>Liliopsida</taxon>
        <taxon>Araceae</taxon>
        <taxon>Aroideae</taxon>
        <taxon>Colocasieae</taxon>
        <taxon>Colocasia</taxon>
    </lineage>
</organism>
<dbReference type="GO" id="GO:0030544">
    <property type="term" value="F:Hsp70 protein binding"/>
    <property type="evidence" value="ECO:0007669"/>
    <property type="project" value="TreeGrafter"/>
</dbReference>
<evidence type="ECO:0000313" key="4">
    <source>
        <dbReference type="Proteomes" id="UP000652761"/>
    </source>
</evidence>
<sequence>MRHWSLTQVVGNTSTEADAFRTQDESTVEDVVGDVVEEPKDVPIVGSLSAVVESEFTLQDFDVSGRIKSLNLRRYLAYNLTPVAGVAAHISRNGQPIGQHSSSCVLSPLPLSGKISIPVTVMGCFLVSHSGGRYLFNQQNGAEISLHLDVISQLMEAWNKELMLCILDSYVEMVLELQKLRRDPLSSSLEFNGNAPLSPILHAYGDRIYSLWPRSKEKSSSYPNKSDARNNNFCSSEIIQADWQCLIEQVIRPFYKRLVDLPVWQLYCGDLVKANEGMFLSQLGNITGDGLPPASVCSFIKEHYPVFSVPSELVSEIEAVGVKVRQIKPKMVRDLLRSSRPIILRSIETYADVLDYSLSDIQQVLSSETYRADLSEEHNNMESIGNIHPSNHVSFMNAASSSTNPGIRRTHVGSQNSHGNDALEIMTSFGRALYDFGRGVVEDISRTGIQTSATLGDGAYSNGPLQSLARDLKGLPFPTATKNLARLGAAELWIGTEEQQLLMYPLANNFIHPVCLERPAVSMLLLKDVIHNILKLEPFSPYLLSKHLKSIFSEHWVNHVLESSKTPWISWEKKTESQYGPPPEWIKLFWRTYNSMSGDLSLVSDWPLIPAFLSRPVLCRVREYNLIFVPPVIEAAHVGATLSMNSEQNEIPISAGNSSIMSNLMKSYVASYEIIKSRYPWLFLLLNQCNIPVYDMVFLDNGAPHICFPARDQSLGHVIVCKLLAAKHAGYFSEPEPFSQEDRDRLFNLFVSDFKSSGGSSYQREEIDMLRALPIYKTTLGSYTLLHSDDQCIIPPNAFFHPNNVQCLSGSMDGNLFYRALGVTELRDHEILVRFALPGFEEKSLEEQENILKYIYMNWQDIQLDPSAVNTLKETNFVRNANELCTQLFKPRDLLDPCDPLLTSVFSEERNKFPGERFTANGWLRILKKSGIRSSSEADMIVECARKVELLGSEAMKHIEKPDDTEAFLCSSKGISSELWSLAESVVETIFANFAVLYDNSFCGLLSKIAFVPAEKGFPSIGGKKGGKRVLTSYSDAILLKDWPLSWTCSPILVKESTIPPEFSWGAFHIRSPPAFSTVLKHLQVVGKNHGEDILAHWPASLGMITVEDACCEILKYLDRIWGSLSSSDVIELQKVAFIPVANGTRLVTVDSLFVHLTVSLSPFAFELPSLYLPFVKILKDMGIHELLSISYAKDLLLNIQKSCGYQHLNPNELRAVMEILHFICDGNSQATLDGSEGLPDVVVPDDGCRLVMAKSCVYVDAHGSKFLSSISTSTLRFVHPQLPEKMCLVLGVKKLSDVVVEELEGHEQLHFQNEIDFISLGSVKEKLISKSFQEAVWVIVCSLADHIPCLEGLTWEHLQKSLKIIYEKLEFVRCIHTRFLLLPRLLDITRIDRGSMIPEWQGTVSHRTTHFVDKTRTHILAAEPPTYMSIYDIMAILVSQVVGSAVTLPIAPLFSSPPGSEKAIIRMLKIGSEWKIAERESRSSILIGKELLPQDAHQVQFHPLRPFYAGEIVAWKGKDGEKLKYGRIPADVRPSAGQTLYRLNMEAAPGETLSLLSSQVFSFRSVSATDGNMSSHTHQTKMEKMHEQVQNDLVPHITSSQVAMDLQYGRVSAAEVVQAVHDMLLASGISLDAEKQTLMQTTLTLQEQLRESQVALLVEQEKADSSAKEADAAKAAWSCRICLAAEVEVAIIPCGHVLCLRCSSAVSRCPFCRLQVSRTMKIFRP</sequence>
<dbReference type="InterPro" id="IPR001841">
    <property type="entry name" value="Znf_RING"/>
</dbReference>
<dbReference type="Gene3D" id="3.30.40.10">
    <property type="entry name" value="Zinc/RING finger domain, C3HC4 (zinc finger)"/>
    <property type="match status" value="1"/>
</dbReference>
<evidence type="ECO:0000256" key="1">
    <source>
        <dbReference type="PROSITE-ProRule" id="PRU00175"/>
    </source>
</evidence>
<evidence type="ECO:0000313" key="3">
    <source>
        <dbReference type="EMBL" id="MQL84571.1"/>
    </source>
</evidence>
<dbReference type="Pfam" id="PF13920">
    <property type="entry name" value="zf-C3HC4_3"/>
    <property type="match status" value="1"/>
</dbReference>
<dbReference type="SMART" id="SM00184">
    <property type="entry name" value="RING"/>
    <property type="match status" value="1"/>
</dbReference>
<dbReference type="EMBL" id="NMUH01000771">
    <property type="protein sequence ID" value="MQL84571.1"/>
    <property type="molecule type" value="Genomic_DNA"/>
</dbReference>
<gene>
    <name evidence="3" type="ORF">Taro_017080</name>
</gene>
<dbReference type="PANTHER" id="PTHR15600:SF42">
    <property type="entry name" value="SACSIN"/>
    <property type="match status" value="1"/>
</dbReference>
<keyword evidence="1" id="KW-0862">Zinc</keyword>
<name>A0A843UMM3_COLES</name>
<evidence type="ECO:0000259" key="2">
    <source>
        <dbReference type="PROSITE" id="PS50089"/>
    </source>
</evidence>
<keyword evidence="1" id="KW-0479">Metal-binding</keyword>
<reference evidence="3" key="1">
    <citation type="submission" date="2017-07" db="EMBL/GenBank/DDBJ databases">
        <title>Taro Niue Genome Assembly and Annotation.</title>
        <authorList>
            <person name="Atibalentja N."/>
            <person name="Keating K."/>
            <person name="Fields C.J."/>
        </authorList>
    </citation>
    <scope>NUCLEOTIDE SEQUENCE</scope>
    <source>
        <strain evidence="3">Niue_2</strain>
        <tissue evidence="3">Leaf</tissue>
    </source>
</reference>
<dbReference type="InterPro" id="IPR013083">
    <property type="entry name" value="Znf_RING/FYVE/PHD"/>
</dbReference>
<dbReference type="GO" id="GO:0008270">
    <property type="term" value="F:zinc ion binding"/>
    <property type="evidence" value="ECO:0007669"/>
    <property type="project" value="UniProtKB-KW"/>
</dbReference>
<dbReference type="Proteomes" id="UP000652761">
    <property type="component" value="Unassembled WGS sequence"/>
</dbReference>
<comment type="caution">
    <text evidence="3">The sequence shown here is derived from an EMBL/GenBank/DDBJ whole genome shotgun (WGS) entry which is preliminary data.</text>
</comment>
<proteinExistence type="predicted"/>
<keyword evidence="4" id="KW-1185">Reference proteome</keyword>
<dbReference type="InterPro" id="IPR052972">
    <property type="entry name" value="Sacsin_chaperone_reg"/>
</dbReference>
<feature type="domain" description="RING-type" evidence="2">
    <location>
        <begin position="1680"/>
        <end position="1714"/>
    </location>
</feature>